<sequence length="80" mass="9473">MKKKDQSRSKSVIRPSPPANHQSYPDGLSTPTFCLWSHHRRWLKIKKKKPCDKAQNHYIDIQCGFRTPRAARRHRENASY</sequence>
<accession>A0AAV1K3K4</accession>
<comment type="caution">
    <text evidence="2">The sequence shown here is derived from an EMBL/GenBank/DDBJ whole genome shotgun (WGS) entry which is preliminary data.</text>
</comment>
<keyword evidence="3" id="KW-1185">Reference proteome</keyword>
<reference evidence="2 3" key="1">
    <citation type="submission" date="2023-11" db="EMBL/GenBank/DDBJ databases">
        <authorList>
            <person name="Okamura Y."/>
        </authorList>
    </citation>
    <scope>NUCLEOTIDE SEQUENCE [LARGE SCALE GENOMIC DNA]</scope>
</reference>
<protein>
    <submittedName>
        <fullName evidence="2">Uncharacterized protein</fullName>
    </submittedName>
</protein>
<dbReference type="Proteomes" id="UP001497472">
    <property type="component" value="Unassembled WGS sequence"/>
</dbReference>
<dbReference type="EMBL" id="CAVLEF010000283">
    <property type="protein sequence ID" value="CAK1556365.1"/>
    <property type="molecule type" value="Genomic_DNA"/>
</dbReference>
<evidence type="ECO:0000256" key="1">
    <source>
        <dbReference type="SAM" id="MobiDB-lite"/>
    </source>
</evidence>
<feature type="region of interest" description="Disordered" evidence="1">
    <location>
        <begin position="1"/>
        <end position="27"/>
    </location>
</feature>
<organism evidence="2 3">
    <name type="scientific">Leptosia nina</name>
    <dbReference type="NCBI Taxonomy" id="320188"/>
    <lineage>
        <taxon>Eukaryota</taxon>
        <taxon>Metazoa</taxon>
        <taxon>Ecdysozoa</taxon>
        <taxon>Arthropoda</taxon>
        <taxon>Hexapoda</taxon>
        <taxon>Insecta</taxon>
        <taxon>Pterygota</taxon>
        <taxon>Neoptera</taxon>
        <taxon>Endopterygota</taxon>
        <taxon>Lepidoptera</taxon>
        <taxon>Glossata</taxon>
        <taxon>Ditrysia</taxon>
        <taxon>Papilionoidea</taxon>
        <taxon>Pieridae</taxon>
        <taxon>Pierinae</taxon>
        <taxon>Leptosia</taxon>
    </lineage>
</organism>
<evidence type="ECO:0000313" key="3">
    <source>
        <dbReference type="Proteomes" id="UP001497472"/>
    </source>
</evidence>
<name>A0AAV1K3K4_9NEOP</name>
<proteinExistence type="predicted"/>
<gene>
    <name evidence="2" type="ORF">LNINA_LOCUS15120</name>
</gene>
<dbReference type="AlphaFoldDB" id="A0AAV1K3K4"/>
<evidence type="ECO:0000313" key="2">
    <source>
        <dbReference type="EMBL" id="CAK1556365.1"/>
    </source>
</evidence>